<protein>
    <submittedName>
        <fullName evidence="4">Ankyrin repeat domain-containing protein</fullName>
    </submittedName>
</protein>
<reference evidence="4 5" key="1">
    <citation type="submission" date="2021-12" db="EMBL/GenBank/DDBJ databases">
        <title>Discovery of the Pendulisporaceae a myxobacterial family with distinct sporulation behavior and unique specialized metabolism.</title>
        <authorList>
            <person name="Garcia R."/>
            <person name="Popoff A."/>
            <person name="Bader C.D."/>
            <person name="Loehr J."/>
            <person name="Walesch S."/>
            <person name="Walt C."/>
            <person name="Boldt J."/>
            <person name="Bunk B."/>
            <person name="Haeckl F.J.F.P.J."/>
            <person name="Gunesch A.P."/>
            <person name="Birkelbach J."/>
            <person name="Nuebel U."/>
            <person name="Pietschmann T."/>
            <person name="Bach T."/>
            <person name="Mueller R."/>
        </authorList>
    </citation>
    <scope>NUCLEOTIDE SEQUENCE [LARGE SCALE GENOMIC DNA]</scope>
    <source>
        <strain evidence="4 5">MSr12523</strain>
    </source>
</reference>
<dbReference type="PANTHER" id="PTHR24171:SF8">
    <property type="entry name" value="BRCA1-ASSOCIATED RING DOMAIN PROTEIN 1"/>
    <property type="match status" value="1"/>
</dbReference>
<dbReference type="InterPro" id="IPR002110">
    <property type="entry name" value="Ankyrin_rpt"/>
</dbReference>
<dbReference type="PROSITE" id="PS50297">
    <property type="entry name" value="ANK_REP_REGION"/>
    <property type="match status" value="2"/>
</dbReference>
<proteinExistence type="predicted"/>
<dbReference type="Gene3D" id="1.25.40.20">
    <property type="entry name" value="Ankyrin repeat-containing domain"/>
    <property type="match status" value="2"/>
</dbReference>
<organism evidence="4 5">
    <name type="scientific">Pendulispora brunnea</name>
    <dbReference type="NCBI Taxonomy" id="2905690"/>
    <lineage>
        <taxon>Bacteria</taxon>
        <taxon>Pseudomonadati</taxon>
        <taxon>Myxococcota</taxon>
        <taxon>Myxococcia</taxon>
        <taxon>Myxococcales</taxon>
        <taxon>Sorangiineae</taxon>
        <taxon>Pendulisporaceae</taxon>
        <taxon>Pendulispora</taxon>
    </lineage>
</organism>
<keyword evidence="1" id="KW-0677">Repeat</keyword>
<evidence type="ECO:0000256" key="1">
    <source>
        <dbReference type="ARBA" id="ARBA00022737"/>
    </source>
</evidence>
<keyword evidence="2 3" id="KW-0040">ANK repeat</keyword>
<dbReference type="RefSeq" id="WP_394841401.1">
    <property type="nucleotide sequence ID" value="NZ_CP089982.1"/>
</dbReference>
<keyword evidence="5" id="KW-1185">Reference proteome</keyword>
<dbReference type="SMART" id="SM00248">
    <property type="entry name" value="ANK"/>
    <property type="match status" value="4"/>
</dbReference>
<dbReference type="PROSITE" id="PS50088">
    <property type="entry name" value="ANK_REPEAT"/>
    <property type="match status" value="2"/>
</dbReference>
<feature type="repeat" description="ANK" evidence="3">
    <location>
        <begin position="153"/>
        <end position="185"/>
    </location>
</feature>
<evidence type="ECO:0000313" key="4">
    <source>
        <dbReference type="EMBL" id="WXA90781.1"/>
    </source>
</evidence>
<sequence>MVIRISQFSFWPTLLLSVAVLSCNACGKGTEGKKESASVENSIDATQVFADPQAAQVADAAAKGDTARIAQLIKAGANPNAVGDKGTSLLEWAMLNKNKPSFEALLNAGADPTHTDEQGDTVMHYAAKANDAAYLDILIASHRVDVNVPNPVSGTTPLMAALMAEREAQFQKLLQAGANPNTTDRAGNTALHVAAKINENQRVLDLLKAGADPLAKNRQNATFQRYLNMTPSTILSADAKRQREEVMAWLREHNVPVEDAHPKKN</sequence>
<dbReference type="Pfam" id="PF12796">
    <property type="entry name" value="Ank_2"/>
    <property type="match status" value="1"/>
</dbReference>
<accession>A0ABZ2JWC6</accession>
<dbReference type="PANTHER" id="PTHR24171">
    <property type="entry name" value="ANKYRIN REPEAT DOMAIN-CONTAINING PROTEIN 39-RELATED"/>
    <property type="match status" value="1"/>
</dbReference>
<dbReference type="Proteomes" id="UP001379533">
    <property type="component" value="Chromosome"/>
</dbReference>
<dbReference type="PROSITE" id="PS51257">
    <property type="entry name" value="PROKAR_LIPOPROTEIN"/>
    <property type="match status" value="1"/>
</dbReference>
<gene>
    <name evidence="4" type="ORF">LZC95_30545</name>
</gene>
<dbReference type="Pfam" id="PF00023">
    <property type="entry name" value="Ank"/>
    <property type="match status" value="1"/>
</dbReference>
<evidence type="ECO:0000313" key="5">
    <source>
        <dbReference type="Proteomes" id="UP001379533"/>
    </source>
</evidence>
<dbReference type="SUPFAM" id="SSF48403">
    <property type="entry name" value="Ankyrin repeat"/>
    <property type="match status" value="1"/>
</dbReference>
<dbReference type="InterPro" id="IPR036770">
    <property type="entry name" value="Ankyrin_rpt-contain_sf"/>
</dbReference>
<evidence type="ECO:0000256" key="3">
    <source>
        <dbReference type="PROSITE-ProRule" id="PRU00023"/>
    </source>
</evidence>
<name>A0ABZ2JWC6_9BACT</name>
<evidence type="ECO:0000256" key="2">
    <source>
        <dbReference type="ARBA" id="ARBA00023043"/>
    </source>
</evidence>
<dbReference type="EMBL" id="CP089982">
    <property type="protein sequence ID" value="WXA90781.1"/>
    <property type="molecule type" value="Genomic_DNA"/>
</dbReference>
<feature type="repeat" description="ANK" evidence="3">
    <location>
        <begin position="186"/>
        <end position="218"/>
    </location>
</feature>